<dbReference type="SMART" id="SM00955">
    <property type="entry name" value="RNB"/>
    <property type="match status" value="1"/>
</dbReference>
<proteinExistence type="predicted"/>
<dbReference type="Proteomes" id="UP000288892">
    <property type="component" value="Unassembled WGS sequence"/>
</dbReference>
<dbReference type="InterPro" id="IPR001900">
    <property type="entry name" value="RNase_II/R"/>
</dbReference>
<dbReference type="EC" id="3.1.13.1" evidence="2"/>
<name>A0A444JFN8_9BACT</name>
<dbReference type="GO" id="GO:0006402">
    <property type="term" value="P:mRNA catabolic process"/>
    <property type="evidence" value="ECO:0007669"/>
    <property type="project" value="TreeGrafter"/>
</dbReference>
<evidence type="ECO:0000259" key="1">
    <source>
        <dbReference type="SMART" id="SM00955"/>
    </source>
</evidence>
<dbReference type="EMBL" id="MTKS01000066">
    <property type="protein sequence ID" value="RWX51895.1"/>
    <property type="molecule type" value="Genomic_DNA"/>
</dbReference>
<protein>
    <submittedName>
        <fullName evidence="2">Exoribonuclease-2</fullName>
        <ecNumber evidence="2">3.1.13.1</ecNumber>
    </submittedName>
</protein>
<dbReference type="PANTHER" id="PTHR23355">
    <property type="entry name" value="RIBONUCLEASE"/>
    <property type="match status" value="1"/>
</dbReference>
<dbReference type="PANTHER" id="PTHR23355:SF42">
    <property type="entry name" value="RIBONUCLEASE II, CHLOROPLASTIC_MITOCHONDRIAL"/>
    <property type="match status" value="1"/>
</dbReference>
<organism evidence="2 3">
    <name type="scientific">Candidatus Electrothrix marina</name>
    <dbReference type="NCBI Taxonomy" id="1859130"/>
    <lineage>
        <taxon>Bacteria</taxon>
        <taxon>Pseudomonadati</taxon>
        <taxon>Thermodesulfobacteriota</taxon>
        <taxon>Desulfobulbia</taxon>
        <taxon>Desulfobulbales</taxon>
        <taxon>Desulfobulbaceae</taxon>
        <taxon>Candidatus Electrothrix</taxon>
    </lineage>
</organism>
<dbReference type="InterPro" id="IPR056404">
    <property type="entry name" value="HTH_RNase_II"/>
</dbReference>
<dbReference type="GO" id="GO:0008859">
    <property type="term" value="F:exoribonuclease II activity"/>
    <property type="evidence" value="ECO:0007669"/>
    <property type="project" value="UniProtKB-EC"/>
</dbReference>
<accession>A0A444JFN8</accession>
<evidence type="ECO:0000313" key="3">
    <source>
        <dbReference type="Proteomes" id="UP000288892"/>
    </source>
</evidence>
<sequence>MTMTPPGTIIEYLDSGRFVCGLVLQDSNNRLRLLNQNGREMNLPASRVVTVSKTKHQINTSREDRIALLKEMAALRADLTDAVPLEEIWELASEEEESVFPADFLAELSFGENLTDDQSAAFLRAVFTDRFFFKYKNEMVNVHTPEQVEQLRHQRRKEKEKEAILTTGAAYLQAIMRGEQVTAEQWPDQKRILGWIADFVLFESEADQADVVRQLLKKAELHQPNQAYRLLVRAGVWGNDENLPLLRAEQPVEFSPELLAHAESIKEPAAEELLKDPKRKDFRDLDIFTIDGASTRDYDDALHVEELENGDVLVGIHISDVSSFLTPKDPLFLEGMERATSLYFPEGQIPMMPRELSQGVFSLIKDRVRPAISFLVKVSPEGEIRNSRIVPSVIQVKRQLSYTETDKMMETDPDLSLLNRVRQQLRLKRVERGALLLSFPDVNIYVNNQGKVSINLSPSDSPSRNLVSECMILANGVAADYLAAQEAPGLFRSQPPPRKRLISGVQNSLQDIACQRRFLARGELTVHPKSHSGLGLNCYTTITSPIRRFLDTAMQLQISHMIHGRGMLFSADMCKNFAGTIQQKLGRANKVRQQRHRYWVLRYLEDLVGKRVSALVVSHGPKRVNLLLMDCLFDVDLSANSSFPVEPGDTVKVRISKADALDNTLRVDW</sequence>
<comment type="caution">
    <text evidence="2">The sequence shown here is derived from an EMBL/GenBank/DDBJ whole genome shotgun (WGS) entry which is preliminary data.</text>
</comment>
<dbReference type="GO" id="GO:0000932">
    <property type="term" value="C:P-body"/>
    <property type="evidence" value="ECO:0007669"/>
    <property type="project" value="TreeGrafter"/>
</dbReference>
<keyword evidence="3" id="KW-1185">Reference proteome</keyword>
<feature type="domain" description="RNB" evidence="1">
    <location>
        <begin position="279"/>
        <end position="564"/>
    </location>
</feature>
<gene>
    <name evidence="2" type="ORF">VU01_10662</name>
</gene>
<dbReference type="InterPro" id="IPR012340">
    <property type="entry name" value="NA-bd_OB-fold"/>
</dbReference>
<dbReference type="Pfam" id="PF23161">
    <property type="entry name" value="HTH_RNase_II"/>
    <property type="match status" value="1"/>
</dbReference>
<evidence type="ECO:0000313" key="2">
    <source>
        <dbReference type="EMBL" id="RWX51895.1"/>
    </source>
</evidence>
<dbReference type="InterPro" id="IPR050180">
    <property type="entry name" value="RNR_Ribonuclease"/>
</dbReference>
<dbReference type="Pfam" id="PF00773">
    <property type="entry name" value="RNB"/>
    <property type="match status" value="1"/>
</dbReference>
<dbReference type="AlphaFoldDB" id="A0A444JFN8"/>
<dbReference type="GO" id="GO:0003723">
    <property type="term" value="F:RNA binding"/>
    <property type="evidence" value="ECO:0007669"/>
    <property type="project" value="InterPro"/>
</dbReference>
<reference evidence="2 3" key="1">
    <citation type="submission" date="2017-01" db="EMBL/GenBank/DDBJ databases">
        <title>The cable genome- insights into the physiology and evolution of filamentous bacteria capable of sulfide oxidation via long distance electron transfer.</title>
        <authorList>
            <person name="Schreiber L."/>
            <person name="Bjerg J.T."/>
            <person name="Boggild A."/>
            <person name="Van De Vossenberg J."/>
            <person name="Meysman F."/>
            <person name="Nielsen L.P."/>
            <person name="Schramm A."/>
            <person name="Kjeldsen K.U."/>
        </authorList>
    </citation>
    <scope>NUCLEOTIDE SEQUENCE [LARGE SCALE GENOMIC DNA]</scope>
    <source>
        <strain evidence="2">A5</strain>
    </source>
</reference>
<keyword evidence="2" id="KW-0378">Hydrolase</keyword>
<dbReference type="SUPFAM" id="SSF50249">
    <property type="entry name" value="Nucleic acid-binding proteins"/>
    <property type="match status" value="1"/>
</dbReference>